<dbReference type="SMART" id="SM00164">
    <property type="entry name" value="TBC"/>
    <property type="match status" value="1"/>
</dbReference>
<dbReference type="SMART" id="SM00462">
    <property type="entry name" value="PTB"/>
    <property type="match status" value="1"/>
</dbReference>
<keyword evidence="7" id="KW-1185">Reference proteome</keyword>
<dbReference type="PROSITE" id="PS01179">
    <property type="entry name" value="PID"/>
    <property type="match status" value="1"/>
</dbReference>
<evidence type="ECO:0000313" key="6">
    <source>
        <dbReference type="EMBL" id="KAK2157265.1"/>
    </source>
</evidence>
<keyword evidence="1" id="KW-0343">GTPase activation</keyword>
<evidence type="ECO:0000259" key="5">
    <source>
        <dbReference type="PROSITE" id="PS50086"/>
    </source>
</evidence>
<evidence type="ECO:0000259" key="4">
    <source>
        <dbReference type="PROSITE" id="PS01179"/>
    </source>
</evidence>
<dbReference type="Gene3D" id="1.10.10.750">
    <property type="entry name" value="Ypt/Rab-GAP domain of gyp1p, domain 1"/>
    <property type="match status" value="1"/>
</dbReference>
<dbReference type="AlphaFoldDB" id="A0AAD9JRH0"/>
<dbReference type="Gene3D" id="1.10.472.80">
    <property type="entry name" value="Ypt/Rab-GAP domain of gyp1p, domain 3"/>
    <property type="match status" value="1"/>
</dbReference>
<feature type="coiled-coil region" evidence="2">
    <location>
        <begin position="539"/>
        <end position="595"/>
    </location>
</feature>
<evidence type="ECO:0000256" key="2">
    <source>
        <dbReference type="SAM" id="Coils"/>
    </source>
</evidence>
<dbReference type="InterPro" id="IPR050302">
    <property type="entry name" value="Rab_GAP_TBC_domain"/>
</dbReference>
<dbReference type="SUPFAM" id="SSF47923">
    <property type="entry name" value="Ypt/Rab-GAP domain of gyp1p"/>
    <property type="match status" value="2"/>
</dbReference>
<feature type="domain" description="PID" evidence="4">
    <location>
        <begin position="44"/>
        <end position="165"/>
    </location>
</feature>
<gene>
    <name evidence="6" type="ORF">LSH36_194g04056</name>
</gene>
<dbReference type="Proteomes" id="UP001208570">
    <property type="component" value="Unassembled WGS sequence"/>
</dbReference>
<dbReference type="InterPro" id="IPR035969">
    <property type="entry name" value="Rab-GAP_TBC_sf"/>
</dbReference>
<dbReference type="GO" id="GO:0031267">
    <property type="term" value="F:small GTPase binding"/>
    <property type="evidence" value="ECO:0007669"/>
    <property type="project" value="TreeGrafter"/>
</dbReference>
<dbReference type="PANTHER" id="PTHR47219">
    <property type="entry name" value="RAB GTPASE-ACTIVATING PROTEIN 1-LIKE"/>
    <property type="match status" value="1"/>
</dbReference>
<accession>A0AAD9JRH0</accession>
<dbReference type="CDD" id="cd01211">
    <property type="entry name" value="PTB_Rab6GAP"/>
    <property type="match status" value="1"/>
</dbReference>
<dbReference type="PROSITE" id="PS50086">
    <property type="entry name" value="TBC_RABGAP"/>
    <property type="match status" value="1"/>
</dbReference>
<dbReference type="InterPro" id="IPR011993">
    <property type="entry name" value="PH-like_dom_sf"/>
</dbReference>
<comment type="caution">
    <text evidence="6">The sequence shown here is derived from an EMBL/GenBank/DDBJ whole genome shotgun (WGS) entry which is preliminary data.</text>
</comment>
<feature type="region of interest" description="Disordered" evidence="3">
    <location>
        <begin position="329"/>
        <end position="348"/>
    </location>
</feature>
<dbReference type="Gene3D" id="2.30.29.30">
    <property type="entry name" value="Pleckstrin-homology domain (PH domain)/Phosphotyrosine-binding domain (PTB)"/>
    <property type="match status" value="1"/>
</dbReference>
<feature type="compositionally biased region" description="Low complexity" evidence="3">
    <location>
        <begin position="14"/>
        <end position="28"/>
    </location>
</feature>
<feature type="domain" description="Rab-GAP TBC" evidence="5">
    <location>
        <begin position="369"/>
        <end position="530"/>
    </location>
</feature>
<dbReference type="Gene3D" id="1.10.8.270">
    <property type="entry name" value="putative rabgap domain of human tbc1 domain family member 14 like domains"/>
    <property type="match status" value="1"/>
</dbReference>
<dbReference type="InterPro" id="IPR006020">
    <property type="entry name" value="PTB/PI_dom"/>
</dbReference>
<evidence type="ECO:0000313" key="7">
    <source>
        <dbReference type="Proteomes" id="UP001208570"/>
    </source>
</evidence>
<feature type="region of interest" description="Disordered" evidence="3">
    <location>
        <begin position="1"/>
        <end position="32"/>
    </location>
</feature>
<dbReference type="PANTHER" id="PTHR47219:SF9">
    <property type="entry name" value="GTPASE ACTIVATING PROTEIN AND CENTROSOME-ASSOCIATED, ISOFORM B"/>
    <property type="match status" value="1"/>
</dbReference>
<dbReference type="Pfam" id="PF23436">
    <property type="entry name" value="RabGap-TBC_2"/>
    <property type="match status" value="1"/>
</dbReference>
<dbReference type="Pfam" id="PF00640">
    <property type="entry name" value="PID"/>
    <property type="match status" value="1"/>
</dbReference>
<evidence type="ECO:0000256" key="1">
    <source>
        <dbReference type="ARBA" id="ARBA00022468"/>
    </source>
</evidence>
<name>A0AAD9JRH0_9ANNE</name>
<organism evidence="6 7">
    <name type="scientific">Paralvinella palmiformis</name>
    <dbReference type="NCBI Taxonomy" id="53620"/>
    <lineage>
        <taxon>Eukaryota</taxon>
        <taxon>Metazoa</taxon>
        <taxon>Spiralia</taxon>
        <taxon>Lophotrochozoa</taxon>
        <taxon>Annelida</taxon>
        <taxon>Polychaeta</taxon>
        <taxon>Sedentaria</taxon>
        <taxon>Canalipalpata</taxon>
        <taxon>Terebellida</taxon>
        <taxon>Terebelliformia</taxon>
        <taxon>Alvinellidae</taxon>
        <taxon>Paralvinella</taxon>
    </lineage>
</organism>
<evidence type="ECO:0000256" key="3">
    <source>
        <dbReference type="SAM" id="MobiDB-lite"/>
    </source>
</evidence>
<sequence>MVLGYSDQSDHLDVSGSSDSMSPGSVYSQDSDTQGDHAIVFTGVTYLGSATVNAPRSEVEINRNMKILNEQSQMAIPVVLSVPNHSEGTVYLLDPTGNSEIASYKIHRILFCARGPAESNENMCFAFTCSHGDGVDTTIFQCHVFRCDVEQTHVGKILYSFATAFRRVPKSPIPSEPVADDNVFRFRVTLEFKEDDGKGNFSTCPKDKNTFKLRCDLEKTIVIGVTQVSMGANPDNRSYVISDTRIFMTVAVDLVLEGIQEPVRFIIETKAKIFPGSERFWYFSKRPHTEDFIIKLKQQPAYEVISVESQTEIDRKKQTMVLTLSPTKMTPQNIQTPQDGEADESDGDEPILSGSGIVSKEIQSLVHKGIPEALRGEVWQLLVGATDDPDMLEAYRVLITKDSACEQVVSRDINRTFPAHDYFKETGGVGQDSLYKICKMPEEQAFCVLVKVMFDYGLRDLFKQGFEELHLKFYQLERLIQDQLPDLFEHFVDLGLEAHMYASQWFLTLFTAKFPLYMVFHILDLFLSERMDTIFRVALALLKRENQRLQESNLRLDQENDDLAHELVTSKIALRNDLDKLKEMCRRELEKAEQDAARNSAIIADYKVICSQLSERLEKQQTAHREDLNRIKVFSYSVFDCEFCGPVKSVTVSQLRL</sequence>
<feature type="compositionally biased region" description="Polar residues" evidence="3">
    <location>
        <begin position="329"/>
        <end position="338"/>
    </location>
</feature>
<keyword evidence="2" id="KW-0175">Coiled coil</keyword>
<dbReference type="InterPro" id="IPR000195">
    <property type="entry name" value="Rab-GAP-TBC_dom"/>
</dbReference>
<reference evidence="6" key="1">
    <citation type="journal article" date="2023" name="Mol. Biol. Evol.">
        <title>Third-Generation Sequencing Reveals the Adaptive Role of the Epigenome in Three Deep-Sea Polychaetes.</title>
        <authorList>
            <person name="Perez M."/>
            <person name="Aroh O."/>
            <person name="Sun Y."/>
            <person name="Lan Y."/>
            <person name="Juniper S.K."/>
            <person name="Young C.R."/>
            <person name="Angers B."/>
            <person name="Qian P.Y."/>
        </authorList>
    </citation>
    <scope>NUCLEOTIDE SEQUENCE</scope>
    <source>
        <strain evidence="6">P08H-3</strain>
    </source>
</reference>
<evidence type="ECO:0008006" key="8">
    <source>
        <dbReference type="Google" id="ProtNLM"/>
    </source>
</evidence>
<dbReference type="GO" id="GO:0005096">
    <property type="term" value="F:GTPase activator activity"/>
    <property type="evidence" value="ECO:0007669"/>
    <property type="project" value="UniProtKB-KW"/>
</dbReference>
<dbReference type="EMBL" id="JAODUP010000194">
    <property type="protein sequence ID" value="KAK2157265.1"/>
    <property type="molecule type" value="Genomic_DNA"/>
</dbReference>
<proteinExistence type="predicted"/>
<dbReference type="SUPFAM" id="SSF50729">
    <property type="entry name" value="PH domain-like"/>
    <property type="match status" value="1"/>
</dbReference>
<protein>
    <recommendedName>
        <fullName evidence="8">Rab GTPase-activating protein 1</fullName>
    </recommendedName>
</protein>